<dbReference type="AlphaFoldDB" id="V5I5S5"/>
<dbReference type="EMBL" id="BAUL01000303">
    <property type="protein sequence ID" value="GAD99565.1"/>
    <property type="molecule type" value="Genomic_DNA"/>
</dbReference>
<evidence type="ECO:0000256" key="4">
    <source>
        <dbReference type="PIRSR" id="PIRSR024851-50"/>
    </source>
</evidence>
<dbReference type="GO" id="GO:0006582">
    <property type="term" value="P:melanin metabolic process"/>
    <property type="evidence" value="ECO:0007669"/>
    <property type="project" value="InterPro"/>
</dbReference>
<keyword evidence="8" id="KW-1185">Reference proteome</keyword>
<dbReference type="eggNOG" id="ENOG502SNND">
    <property type="taxonomic scope" value="Eukaryota"/>
</dbReference>
<evidence type="ECO:0000313" key="8">
    <source>
        <dbReference type="Proteomes" id="UP000018001"/>
    </source>
</evidence>
<name>V5I5S5_BYSSN</name>
<reference evidence="8" key="1">
    <citation type="journal article" date="2014" name="Genome Announc.">
        <title>Draft genome sequence of the formaldehyde-resistant fungus Byssochlamys spectabilis No. 5 (anamorph Paecilomyces variotii No. 5) (NBRC109023).</title>
        <authorList>
            <person name="Oka T."/>
            <person name="Ekino K."/>
            <person name="Fukuda K."/>
            <person name="Nomura Y."/>
        </authorList>
    </citation>
    <scope>NUCLEOTIDE SEQUENCE [LARGE SCALE GENOMIC DNA]</scope>
    <source>
        <strain evidence="8">No. 5 / NBRC 109023</strain>
    </source>
</reference>
<dbReference type="InterPro" id="IPR004235">
    <property type="entry name" value="Scytalone_dehydratase"/>
</dbReference>
<evidence type="ECO:0000313" key="7">
    <source>
        <dbReference type="EMBL" id="GAD99565.1"/>
    </source>
</evidence>
<feature type="active site" evidence="4">
    <location>
        <position position="103"/>
    </location>
</feature>
<comment type="caution">
    <text evidence="7">The sequence shown here is derived from an EMBL/GenBank/DDBJ whole genome shotgun (WGS) entry which is preliminary data.</text>
</comment>
<dbReference type="InParanoid" id="V5I5S5"/>
<evidence type="ECO:0000256" key="2">
    <source>
        <dbReference type="ARBA" id="ARBA00023239"/>
    </source>
</evidence>
<evidence type="ECO:0000259" key="6">
    <source>
        <dbReference type="Pfam" id="PF02982"/>
    </source>
</evidence>
<protein>
    <submittedName>
        <fullName evidence="7">Conidial pigment biosynthesis scytalone dehydratase Arp1</fullName>
    </submittedName>
</protein>
<proteinExistence type="inferred from homology"/>
<feature type="binding site" evidence="5">
    <location>
        <position position="43"/>
    </location>
    <ligand>
        <name>substrate</name>
    </ligand>
</feature>
<comment type="similarity">
    <text evidence="1 3">Belongs to the scytalone dehydratase family.</text>
</comment>
<dbReference type="GO" id="GO:0030411">
    <property type="term" value="F:scytalone dehydratase activity"/>
    <property type="evidence" value="ECO:0007669"/>
    <property type="project" value="InterPro"/>
</dbReference>
<sequence>MYQIKYEDYIAITAIVFEWADSYDNKDWDRLREVLAPTMMIDYTIVGHDCFPDMPADEFVGMMSSPKFLGDPLVRTQHLMGAAKYEQLSETEIIGHHQIRAAHQRYTSNHRLVVEERGHGHSYVKHWYKKIDGCWKLAGVCPRVYWNEHNFDKIFPHLSAAH</sequence>
<feature type="domain" description="Scytalone dehydratase-like" evidence="6">
    <location>
        <begin position="4"/>
        <end position="156"/>
    </location>
</feature>
<dbReference type="Gene3D" id="3.10.450.50">
    <property type="match status" value="1"/>
</dbReference>
<evidence type="ECO:0000256" key="5">
    <source>
        <dbReference type="PIRSR" id="PIRSR024851-51"/>
    </source>
</evidence>
<dbReference type="Pfam" id="PF02982">
    <property type="entry name" value="Scytalone_dh"/>
    <property type="match status" value="1"/>
</dbReference>
<keyword evidence="2 3" id="KW-0456">Lyase</keyword>
<evidence type="ECO:0000256" key="1">
    <source>
        <dbReference type="ARBA" id="ARBA00008584"/>
    </source>
</evidence>
<dbReference type="InterPro" id="IPR049884">
    <property type="entry name" value="Scytalone_dh"/>
</dbReference>
<gene>
    <name evidence="7" type="ORF">PVAR5_8280</name>
</gene>
<dbReference type="InterPro" id="IPR032710">
    <property type="entry name" value="NTF2-like_dom_sf"/>
</dbReference>
<feature type="active site" evidence="4">
    <location>
        <position position="78"/>
    </location>
</feature>
<dbReference type="SUPFAM" id="SSF54427">
    <property type="entry name" value="NTF2-like"/>
    <property type="match status" value="1"/>
</dbReference>
<accession>V5I5S5</accession>
<dbReference type="HOGENOM" id="CLU_101889_1_0_1"/>
<evidence type="ECO:0000256" key="3">
    <source>
        <dbReference type="PIRNR" id="PIRNR024851"/>
    </source>
</evidence>
<dbReference type="OrthoDB" id="5281072at2759"/>
<organism evidence="7 8">
    <name type="scientific">Byssochlamys spectabilis (strain No. 5 / NBRC 109023)</name>
    <name type="common">Paecilomyces variotii</name>
    <dbReference type="NCBI Taxonomy" id="1356009"/>
    <lineage>
        <taxon>Eukaryota</taxon>
        <taxon>Fungi</taxon>
        <taxon>Dikarya</taxon>
        <taxon>Ascomycota</taxon>
        <taxon>Pezizomycotina</taxon>
        <taxon>Eurotiomycetes</taxon>
        <taxon>Eurotiomycetidae</taxon>
        <taxon>Eurotiales</taxon>
        <taxon>Thermoascaceae</taxon>
        <taxon>Paecilomyces</taxon>
    </lineage>
</organism>
<dbReference type="Proteomes" id="UP000018001">
    <property type="component" value="Unassembled WGS sequence"/>
</dbReference>
<feature type="binding site" evidence="5">
    <location>
        <position position="23"/>
    </location>
    <ligand>
        <name>substrate</name>
    </ligand>
</feature>
<dbReference type="PIRSF" id="PIRSF024851">
    <property type="entry name" value="SCD1"/>
    <property type="match status" value="1"/>
</dbReference>